<protein>
    <submittedName>
        <fullName evidence="1">CRISPR system Cascade subunit CasA</fullName>
    </submittedName>
</protein>
<accession>A0A7W8QIU6</accession>
<evidence type="ECO:0000313" key="1">
    <source>
        <dbReference type="EMBL" id="MBB5431044.1"/>
    </source>
</evidence>
<dbReference type="EMBL" id="JACHDB010000001">
    <property type="protein sequence ID" value="MBB5431044.1"/>
    <property type="molecule type" value="Genomic_DNA"/>
</dbReference>
<name>A0A7W8QIU6_9ACTN</name>
<sequence length="548" mass="60719">MAHDSGEGFDLTECPWIPVRRCDGGEAELSLREVFEQAPAIRRLVGDLPTQEFALLRLLLAVLHDALDGPADTEEWQELWKAEELPAEQLRAYLDRYRDRFDLLHPATPFMQVADLHTAKEEYFSLDRIVADVPNGAPFFTMRARGARRLGFAEAARWLVHAHAFDASGIKSGAVGDQRVKNGKGYPQGVGWAGNLGGVFLEGDDLRQTLLLNLISSDFDIRTDDGDRPVWAMPPAGAAALRGPEQVYRPYGLRDLYTWQTRRIRLFADDRGIHGVLLCYGDPLEAPNQHGREPMTAWRRSPAQEKKLGKNLVYMPAEHDPTRSAWRGLESLLQNQAGRQRGEAAARLRPRVMDWAARLVNDGALDEGHFVSARTVGARYGTQQSVIDEVTEDRVNMRIALFAEEAAELRRAAVGAVADADRAVLALGYLAGGIARAAGLDDAAPRAQARDRGFGGLDMPFRTWLENLAPGADPQERRRDWQRQVRRIIGAIGRELVDTAGEAAWSGRVIETDGGDSLWLTAGQAERRFWSELNSALPLTQAPSEPGE</sequence>
<dbReference type="Pfam" id="PF09481">
    <property type="entry name" value="CRISPR_Cse1"/>
    <property type="match status" value="1"/>
</dbReference>
<dbReference type="Gene3D" id="1.10.132.100">
    <property type="match status" value="1"/>
</dbReference>
<organism evidence="1 2">
    <name type="scientific">Nocardiopsis composta</name>
    <dbReference type="NCBI Taxonomy" id="157465"/>
    <lineage>
        <taxon>Bacteria</taxon>
        <taxon>Bacillati</taxon>
        <taxon>Actinomycetota</taxon>
        <taxon>Actinomycetes</taxon>
        <taxon>Streptosporangiales</taxon>
        <taxon>Nocardiopsidaceae</taxon>
        <taxon>Nocardiopsis</taxon>
    </lineage>
</organism>
<dbReference type="CDD" id="cd09729">
    <property type="entry name" value="Cse1_I-E"/>
    <property type="match status" value="1"/>
</dbReference>
<dbReference type="RefSeq" id="WP_184389876.1">
    <property type="nucleotide sequence ID" value="NZ_BAAAJD010000127.1"/>
</dbReference>
<proteinExistence type="predicted"/>
<gene>
    <name evidence="1" type="ORF">HDA36_001128</name>
</gene>
<keyword evidence="2" id="KW-1185">Reference proteome</keyword>
<dbReference type="Proteomes" id="UP000572635">
    <property type="component" value="Unassembled WGS sequence"/>
</dbReference>
<evidence type="ECO:0000313" key="2">
    <source>
        <dbReference type="Proteomes" id="UP000572635"/>
    </source>
</evidence>
<dbReference type="NCBIfam" id="TIGR02547">
    <property type="entry name" value="casA_cse1"/>
    <property type="match status" value="1"/>
</dbReference>
<dbReference type="InterPro" id="IPR013381">
    <property type="entry name" value="CRISPR-assoc_prot_Cse1"/>
</dbReference>
<dbReference type="AlphaFoldDB" id="A0A7W8QIU6"/>
<reference evidence="1 2" key="1">
    <citation type="submission" date="2020-08" db="EMBL/GenBank/DDBJ databases">
        <title>Sequencing the genomes of 1000 actinobacteria strains.</title>
        <authorList>
            <person name="Klenk H.-P."/>
        </authorList>
    </citation>
    <scope>NUCLEOTIDE SEQUENCE [LARGE SCALE GENOMIC DNA]</scope>
    <source>
        <strain evidence="1 2">DSM 44551</strain>
    </source>
</reference>
<comment type="caution">
    <text evidence="1">The sequence shown here is derived from an EMBL/GenBank/DDBJ whole genome shotgun (WGS) entry which is preliminary data.</text>
</comment>